<accession>A0A381UE32</accession>
<evidence type="ECO:0008006" key="2">
    <source>
        <dbReference type="Google" id="ProtNLM"/>
    </source>
</evidence>
<organism evidence="1">
    <name type="scientific">marine metagenome</name>
    <dbReference type="NCBI Taxonomy" id="408172"/>
    <lineage>
        <taxon>unclassified sequences</taxon>
        <taxon>metagenomes</taxon>
        <taxon>ecological metagenomes</taxon>
    </lineage>
</organism>
<dbReference type="EMBL" id="UINC01006221">
    <property type="protein sequence ID" value="SVA26224.1"/>
    <property type="molecule type" value="Genomic_DNA"/>
</dbReference>
<reference evidence="1" key="1">
    <citation type="submission" date="2018-05" db="EMBL/GenBank/DDBJ databases">
        <authorList>
            <person name="Lanie J.A."/>
            <person name="Ng W.-L."/>
            <person name="Kazmierczak K.M."/>
            <person name="Andrzejewski T.M."/>
            <person name="Davidsen T.M."/>
            <person name="Wayne K.J."/>
            <person name="Tettelin H."/>
            <person name="Glass J.I."/>
            <person name="Rusch D."/>
            <person name="Podicherti R."/>
            <person name="Tsui H.-C.T."/>
            <person name="Winkler M.E."/>
        </authorList>
    </citation>
    <scope>NUCLEOTIDE SEQUENCE</scope>
</reference>
<proteinExistence type="predicted"/>
<evidence type="ECO:0000313" key="1">
    <source>
        <dbReference type="EMBL" id="SVA26224.1"/>
    </source>
</evidence>
<name>A0A381UE32_9ZZZZ</name>
<dbReference type="AlphaFoldDB" id="A0A381UE32"/>
<protein>
    <recommendedName>
        <fullName evidence="2">Outer membrane protein beta-barrel domain-containing protein</fullName>
    </recommendedName>
</protein>
<gene>
    <name evidence="1" type="ORF">METZ01_LOCUS79078</name>
</gene>
<sequence>MKFIFYLLIIAEISLSQSADFSFETSGCRDCDQYANGIVQRSSLWLSGSPVMDPMKNSRILIRTGLTAPIQKLDDRVWTYPDFDFGLKMTNNLAITGKIYGFSVEKDSPQVLGAGIQYFFGEKDTLDWIMSIQRIDLKGLNDFRLSSLTIDFRKWITWEPFQLRLGVGSNFFKEKSYIYNDDISPRMEGQKNYIGIDAMIHYGPLIYGIGGIFNQNISMASVFIQKDFF</sequence>